<evidence type="ECO:0000256" key="1">
    <source>
        <dbReference type="SAM" id="MobiDB-lite"/>
    </source>
</evidence>
<dbReference type="InterPro" id="IPR002502">
    <property type="entry name" value="Amidase_domain"/>
</dbReference>
<feature type="region of interest" description="Disordered" evidence="1">
    <location>
        <begin position="1006"/>
        <end position="1057"/>
    </location>
</feature>
<name>A0A6B1DVS1_9CHLR</name>
<feature type="region of interest" description="Disordered" evidence="1">
    <location>
        <begin position="763"/>
        <end position="783"/>
    </location>
</feature>
<dbReference type="SUPFAM" id="SSF55846">
    <property type="entry name" value="N-acetylmuramoyl-L-alanine amidase-like"/>
    <property type="match status" value="1"/>
</dbReference>
<dbReference type="Pfam" id="PF01510">
    <property type="entry name" value="Amidase_2"/>
    <property type="match status" value="1"/>
</dbReference>
<evidence type="ECO:0000259" key="2">
    <source>
        <dbReference type="Pfam" id="PF01510"/>
    </source>
</evidence>
<dbReference type="GO" id="GO:0009253">
    <property type="term" value="P:peptidoglycan catabolic process"/>
    <property type="evidence" value="ECO:0007669"/>
    <property type="project" value="InterPro"/>
</dbReference>
<dbReference type="AlphaFoldDB" id="A0A6B1DVS1"/>
<dbReference type="InterPro" id="IPR036505">
    <property type="entry name" value="Amidase/PGRP_sf"/>
</dbReference>
<dbReference type="Gene3D" id="3.20.20.80">
    <property type="entry name" value="Glycosidases"/>
    <property type="match status" value="1"/>
</dbReference>
<gene>
    <name evidence="3" type="ORF">F4Y08_16790</name>
</gene>
<dbReference type="CDD" id="cd06583">
    <property type="entry name" value="PGRP"/>
    <property type="match status" value="1"/>
</dbReference>
<organism evidence="3">
    <name type="scientific">Caldilineaceae bacterium SB0662_bin_9</name>
    <dbReference type="NCBI Taxonomy" id="2605258"/>
    <lineage>
        <taxon>Bacteria</taxon>
        <taxon>Bacillati</taxon>
        <taxon>Chloroflexota</taxon>
        <taxon>Caldilineae</taxon>
        <taxon>Caldilineales</taxon>
        <taxon>Caldilineaceae</taxon>
    </lineage>
</organism>
<feature type="compositionally biased region" description="Acidic residues" evidence="1">
    <location>
        <begin position="507"/>
        <end position="519"/>
    </location>
</feature>
<accession>A0A6B1DVS1</accession>
<dbReference type="SUPFAM" id="SSF51445">
    <property type="entry name" value="(Trans)glycosidases"/>
    <property type="match status" value="1"/>
</dbReference>
<feature type="compositionally biased region" description="Acidic residues" evidence="1">
    <location>
        <begin position="772"/>
        <end position="783"/>
    </location>
</feature>
<dbReference type="InterPro" id="IPR017853">
    <property type="entry name" value="GH"/>
</dbReference>
<feature type="region of interest" description="Disordered" evidence="1">
    <location>
        <begin position="479"/>
        <end position="576"/>
    </location>
</feature>
<protein>
    <recommendedName>
        <fullName evidence="2">N-acetylmuramoyl-L-alanine amidase domain-containing protein</fullName>
    </recommendedName>
</protein>
<reference evidence="3" key="1">
    <citation type="submission" date="2019-09" db="EMBL/GenBank/DDBJ databases">
        <title>Characterisation of the sponge microbiome using genome-centric metagenomics.</title>
        <authorList>
            <person name="Engelberts J.P."/>
            <person name="Robbins S.J."/>
            <person name="De Goeij J.M."/>
            <person name="Aranda M."/>
            <person name="Bell S.C."/>
            <person name="Webster N.S."/>
        </authorList>
    </citation>
    <scope>NUCLEOTIDE SEQUENCE</scope>
    <source>
        <strain evidence="3">SB0662_bin_9</strain>
    </source>
</reference>
<proteinExistence type="predicted"/>
<sequence>MNRSPGWPNLLGLVDPEPKDQVGLQTVLGHPPGWAVFQRSLSSDATVYRSDDWTGLSDAGTAVICCLEWEPGSGGTIPGFEHLPAFASRCREYVQGSQGCHIWVVGDEPNRSSQWPGAAADPHPDAEGTLEVLPPRYLPNRYSQLTGHGIPTTTSNTQPITPAQYAECLKQAGAAIRSVPDHEDDLILCAAMAPWNTDFRDPDNPSGDWIGYFETVCAALGADDLQGFALHAATSGSDLGEITTEERLAFPFASRRRGFRAYLDFIHAIPPRFHHLPVFITEVSRLEPWSNDNDGWTGTALADIQSHNRTRIQNPVRCAALYTWNSESPWTLRNKPLLAADIARSIAALEVRRYQDFLLPVAWTRVEVPEWVEPDRPLTAHLAFENAGTEPLTASGDAPVRISCMLGSTDPVSGDCVVETDQRFPLPRDIDAGQGCEVSIELQAPEVAADITLFIGIVPAGFLWSAAVVDDAIQVPLRQEPKGEVEPEETTAAGSADHSAGELTTESADDPEAALENAEDSTRDREAKPLPSLETTAAAPETDIVPEDQRASEPAGFTETGQEKPSDPISECPEPEVREPPAVIDLSAFFRRPSESPTKRALADVTRVVFVESRFDGDPPISEITNRFVKQGYEQVPLHFLITEPNCTYQIHKAEHNPIPYAANLTSAVVLSLPKVQGDTHGWLSRFDELADTVFEALATIFNGHPPPELEVGVDTLDGDLGFRSGAGDHLEDICLLLSSRWADGGDRPVPLKFIPIALPLEGSPPIAREPDPEETSSDMDTEMTDADTMQWEPAGLVPVSGPETSVEIRQDTMSDPTEPDITETAIPGETAAAGIEPVLTFDDDSGFVQLELDSARWLNLRFAHLQATSVCLWVSGEDGTLPLAQFRRIHDMAASEVYCHYVVEPSGRILDTGRPAAAREHLPPKYRDAIHICLRGRGPHPQRDFDQLDACSSLLAELLHSPAIADRRQTIGGNLADVLLVGSSRWQHGPAWTVAVAATASEVDVDQEPAAGSEQRPLEVHPHSAGLLPNAGTETGEPDRTPQVKPPASSVTGQGVVGIDAPPIVDLVGTIPKHPVLEFPKRQLSAIRQIVVHQSGFPSHVTPHAMAESLVLDQLAMDGTEPGLPYHFVVQVDGTVEQIHDLSVACHSTQDDHDSIVAVCLAGAFSQGINPTPLQLEHTGHLIAWLLQTCYLSEADVAGHRDVDPFEEVCPGEEWSSGHNWSQTLRYHISRYLSGNPADAVSVS</sequence>
<comment type="caution">
    <text evidence="3">The sequence shown here is derived from an EMBL/GenBank/DDBJ whole genome shotgun (WGS) entry which is preliminary data.</text>
</comment>
<dbReference type="Gene3D" id="3.40.80.10">
    <property type="entry name" value="Peptidoglycan recognition protein-like"/>
    <property type="match status" value="1"/>
</dbReference>
<dbReference type="GO" id="GO:0008745">
    <property type="term" value="F:N-acetylmuramoyl-L-alanine amidase activity"/>
    <property type="evidence" value="ECO:0007669"/>
    <property type="project" value="InterPro"/>
</dbReference>
<dbReference type="EMBL" id="VXPY01000121">
    <property type="protein sequence ID" value="MYD91960.1"/>
    <property type="molecule type" value="Genomic_DNA"/>
</dbReference>
<feature type="domain" description="N-acetylmuramoyl-L-alanine amidase" evidence="2">
    <location>
        <begin position="1087"/>
        <end position="1214"/>
    </location>
</feature>
<evidence type="ECO:0000313" key="3">
    <source>
        <dbReference type="EMBL" id="MYD91960.1"/>
    </source>
</evidence>